<name>V8C582_9HELI</name>
<dbReference type="Pfam" id="PF09917">
    <property type="entry name" value="DUF2147"/>
    <property type="match status" value="1"/>
</dbReference>
<dbReference type="STRING" id="1357400.HMPREF2086_01968"/>
<dbReference type="InterPro" id="IPR019223">
    <property type="entry name" value="DUF2147"/>
</dbReference>
<accession>V8C582</accession>
<dbReference type="eggNOG" id="COG4731">
    <property type="taxonomic scope" value="Bacteria"/>
</dbReference>
<dbReference type="Proteomes" id="UP000018731">
    <property type="component" value="Unassembled WGS sequence"/>
</dbReference>
<evidence type="ECO:0000313" key="2">
    <source>
        <dbReference type="EMBL" id="ETD22237.1"/>
    </source>
</evidence>
<proteinExistence type="predicted"/>
<dbReference type="PROSITE" id="PS51257">
    <property type="entry name" value="PROKAR_LIPOPROTEIN"/>
    <property type="match status" value="1"/>
</dbReference>
<sequence>MKNYRHIGSGFWSGFGLVACFALGLGSASIAQTKECELGTKTKHYKTHIGKSGRQSIVEFFTKSNGSKTKIYAYGYANVDGSGPKKDIKNPNPKLRERVDKGAVFVYGLSKSADECVYEGGEVYNYDDGKTYYLKITIESNGNLSLRASLDKKGWLGESLTWTPLSQQDIAKYEGEKPDFSVVEESYSSLPSEFKP</sequence>
<keyword evidence="3" id="KW-1185">Reference proteome</keyword>
<protein>
    <recommendedName>
        <fullName evidence="1">DUF2147 domain-containing protein</fullName>
    </recommendedName>
</protein>
<gene>
    <name evidence="2" type="ORF">HMPREF2086_01968</name>
</gene>
<feature type="domain" description="DUF2147" evidence="1">
    <location>
        <begin position="53"/>
        <end position="163"/>
    </location>
</feature>
<organism evidence="2 3">
    <name type="scientific">Helicobacter macacae MIT 99-5501</name>
    <dbReference type="NCBI Taxonomy" id="1357400"/>
    <lineage>
        <taxon>Bacteria</taxon>
        <taxon>Pseudomonadati</taxon>
        <taxon>Campylobacterota</taxon>
        <taxon>Epsilonproteobacteria</taxon>
        <taxon>Campylobacterales</taxon>
        <taxon>Helicobacteraceae</taxon>
        <taxon>Helicobacter</taxon>
    </lineage>
</organism>
<evidence type="ECO:0000313" key="3">
    <source>
        <dbReference type="Proteomes" id="UP000018731"/>
    </source>
</evidence>
<dbReference type="PATRIC" id="fig|1357400.3.peg.2662"/>
<evidence type="ECO:0000259" key="1">
    <source>
        <dbReference type="Pfam" id="PF09917"/>
    </source>
</evidence>
<comment type="caution">
    <text evidence="2">The sequence shown here is derived from an EMBL/GenBank/DDBJ whole genome shotgun (WGS) entry which is preliminary data.</text>
</comment>
<dbReference type="HOGENOM" id="CLU_108869_2_0_7"/>
<reference evidence="2 3" key="1">
    <citation type="journal article" date="2014" name="Genome Announc.">
        <title>Draft genome sequences of six enterohepatic helicobacter species isolated from humans and one from rhesus macaques.</title>
        <authorList>
            <person name="Shen Z."/>
            <person name="Sheh A."/>
            <person name="Young S.K."/>
            <person name="Abouelliel A."/>
            <person name="Ward D.V."/>
            <person name="Earl A.M."/>
            <person name="Fox J.G."/>
        </authorList>
    </citation>
    <scope>NUCLEOTIDE SEQUENCE [LARGE SCALE GENOMIC DNA]</scope>
    <source>
        <strain evidence="2 3">MIT 99-5501</strain>
    </source>
</reference>
<dbReference type="EMBL" id="AZJI01000010">
    <property type="protein sequence ID" value="ETD22237.1"/>
    <property type="molecule type" value="Genomic_DNA"/>
</dbReference>
<dbReference type="OrthoDB" id="5324495at2"/>
<dbReference type="AlphaFoldDB" id="V8C582"/>
<dbReference type="Gene3D" id="2.40.128.520">
    <property type="match status" value="1"/>
</dbReference>
<dbReference type="RefSeq" id="WP_023928808.1">
    <property type="nucleotide sequence ID" value="NZ_KI669456.1"/>
</dbReference>